<keyword evidence="5" id="KW-0408">Iron</keyword>
<evidence type="ECO:0000256" key="4">
    <source>
        <dbReference type="ARBA" id="ARBA00022723"/>
    </source>
</evidence>
<evidence type="ECO:0000256" key="1">
    <source>
        <dbReference type="ARBA" id="ARBA00022448"/>
    </source>
</evidence>
<feature type="compositionally biased region" description="Basic residues" evidence="7">
    <location>
        <begin position="50"/>
        <end position="68"/>
    </location>
</feature>
<evidence type="ECO:0000256" key="7">
    <source>
        <dbReference type="SAM" id="MobiDB-lite"/>
    </source>
</evidence>
<dbReference type="OrthoDB" id="6346302at2759"/>
<dbReference type="GO" id="GO:0005344">
    <property type="term" value="F:oxygen carrier activity"/>
    <property type="evidence" value="ECO:0007669"/>
    <property type="project" value="UniProtKB-KW"/>
</dbReference>
<evidence type="ECO:0000313" key="10">
    <source>
        <dbReference type="Proteomes" id="UP000675881"/>
    </source>
</evidence>
<proteinExistence type="inferred from homology"/>
<dbReference type="SUPFAM" id="SSF46458">
    <property type="entry name" value="Globin-like"/>
    <property type="match status" value="1"/>
</dbReference>
<gene>
    <name evidence="9" type="ORF">LSAA_12909</name>
</gene>
<dbReference type="Pfam" id="PF00042">
    <property type="entry name" value="Globin"/>
    <property type="match status" value="1"/>
</dbReference>
<reference evidence="9" key="1">
    <citation type="submission" date="2021-02" db="EMBL/GenBank/DDBJ databases">
        <authorList>
            <person name="Bekaert M."/>
        </authorList>
    </citation>
    <scope>NUCLEOTIDE SEQUENCE</scope>
    <source>
        <strain evidence="9">IoA-00</strain>
    </source>
</reference>
<evidence type="ECO:0000259" key="8">
    <source>
        <dbReference type="PROSITE" id="PS01033"/>
    </source>
</evidence>
<dbReference type="GO" id="GO:0019825">
    <property type="term" value="F:oxygen binding"/>
    <property type="evidence" value="ECO:0007669"/>
    <property type="project" value="InterPro"/>
</dbReference>
<dbReference type="Gene3D" id="1.10.490.10">
    <property type="entry name" value="Globins"/>
    <property type="match status" value="1"/>
</dbReference>
<dbReference type="InterPro" id="IPR009050">
    <property type="entry name" value="Globin-like_sf"/>
</dbReference>
<organism evidence="9 10">
    <name type="scientific">Lepeophtheirus salmonis</name>
    <name type="common">Salmon louse</name>
    <name type="synonym">Caligus salmonis</name>
    <dbReference type="NCBI Taxonomy" id="72036"/>
    <lineage>
        <taxon>Eukaryota</taxon>
        <taxon>Metazoa</taxon>
        <taxon>Ecdysozoa</taxon>
        <taxon>Arthropoda</taxon>
        <taxon>Crustacea</taxon>
        <taxon>Multicrustacea</taxon>
        <taxon>Hexanauplia</taxon>
        <taxon>Copepoda</taxon>
        <taxon>Siphonostomatoida</taxon>
        <taxon>Caligidae</taxon>
        <taxon>Lepeophtheirus</taxon>
    </lineage>
</organism>
<accession>A0A7R8D4G9</accession>
<name>A0A7R8D4G9_LEPSM</name>
<keyword evidence="10" id="KW-1185">Reference proteome</keyword>
<dbReference type="GO" id="GO:0020037">
    <property type="term" value="F:heme binding"/>
    <property type="evidence" value="ECO:0007669"/>
    <property type="project" value="InterPro"/>
</dbReference>
<keyword evidence="1 6" id="KW-0813">Transport</keyword>
<dbReference type="EMBL" id="HG994586">
    <property type="protein sequence ID" value="CAF2994221.1"/>
    <property type="molecule type" value="Genomic_DNA"/>
</dbReference>
<dbReference type="AlphaFoldDB" id="A0A7R8D4G9"/>
<evidence type="ECO:0000256" key="3">
    <source>
        <dbReference type="ARBA" id="ARBA00022621"/>
    </source>
</evidence>
<keyword evidence="4" id="KW-0479">Metal-binding</keyword>
<feature type="compositionally biased region" description="Polar residues" evidence="7">
    <location>
        <begin position="74"/>
        <end position="83"/>
    </location>
</feature>
<keyword evidence="2 6" id="KW-0349">Heme</keyword>
<dbReference type="InterPro" id="IPR012292">
    <property type="entry name" value="Globin/Proto"/>
</dbReference>
<dbReference type="InterPro" id="IPR000971">
    <property type="entry name" value="Globin"/>
</dbReference>
<evidence type="ECO:0000256" key="2">
    <source>
        <dbReference type="ARBA" id="ARBA00022617"/>
    </source>
</evidence>
<comment type="similarity">
    <text evidence="6">Belongs to the globin family.</text>
</comment>
<dbReference type="PROSITE" id="PS01033">
    <property type="entry name" value="GLOBIN"/>
    <property type="match status" value="1"/>
</dbReference>
<dbReference type="PANTHER" id="PTHR46458">
    <property type="entry name" value="BLR2807 PROTEIN"/>
    <property type="match status" value="1"/>
</dbReference>
<evidence type="ECO:0000313" key="9">
    <source>
        <dbReference type="EMBL" id="CAF2994221.1"/>
    </source>
</evidence>
<keyword evidence="3 6" id="KW-0561">Oxygen transport</keyword>
<dbReference type="GO" id="GO:0046872">
    <property type="term" value="F:metal ion binding"/>
    <property type="evidence" value="ECO:0007669"/>
    <property type="project" value="UniProtKB-KW"/>
</dbReference>
<protein>
    <submittedName>
        <fullName evidence="9">(salmon louse) hypothetical protein</fullName>
    </submittedName>
</protein>
<feature type="region of interest" description="Disordered" evidence="7">
    <location>
        <begin position="15"/>
        <end position="83"/>
    </location>
</feature>
<dbReference type="Proteomes" id="UP000675881">
    <property type="component" value="Chromosome 7"/>
</dbReference>
<evidence type="ECO:0000256" key="6">
    <source>
        <dbReference type="RuleBase" id="RU000356"/>
    </source>
</evidence>
<evidence type="ECO:0000256" key="5">
    <source>
        <dbReference type="ARBA" id="ARBA00023004"/>
    </source>
</evidence>
<feature type="domain" description="Globin" evidence="8">
    <location>
        <begin position="102"/>
        <end position="271"/>
    </location>
</feature>
<sequence>MFRRLLQNFIHNDNERNEGTLSNCPSKGADGENIGVSPQDDNQKNTKTFKEKRKSIKSSKRRSARRRTPPAGYNNETNIMSGEKNNIDDQTAMLEPELEIITFSPRQVEILRSSWKVIYSDLESALCYGSIGTMTENERTFMTVAFIRLFQEYPQTQDYFPTFRNVPLEELSNNTNMVQLLHEHSIKVMQVIEKTISRIESLDKATPYLLKLGMFHKHAGIPYDYFGVLGTFFIEAAKPRIQDSRIWSEELEDAWMELFSHIVRVMTHGHKYHSGVAVNTYSQL</sequence>
<dbReference type="InterPro" id="IPR050532">
    <property type="entry name" value="Globin-like_OT"/>
</dbReference>
<dbReference type="PANTHER" id="PTHR46458:SF1">
    <property type="entry name" value="GEO09476P1"/>
    <property type="match status" value="1"/>
</dbReference>